<evidence type="ECO:0000256" key="5">
    <source>
        <dbReference type="ARBA" id="ARBA00022490"/>
    </source>
</evidence>
<dbReference type="SMART" id="SM00913">
    <property type="entry name" value="IBN_N"/>
    <property type="match status" value="1"/>
</dbReference>
<keyword evidence="7" id="KW-0539">Nucleus</keyword>
<gene>
    <name evidence="9" type="ORF">PEVE_00014973</name>
</gene>
<reference evidence="9 10" key="1">
    <citation type="submission" date="2022-05" db="EMBL/GenBank/DDBJ databases">
        <authorList>
            <consortium name="Genoscope - CEA"/>
            <person name="William W."/>
        </authorList>
    </citation>
    <scope>NUCLEOTIDE SEQUENCE [LARGE SCALE GENOMIC DNA]</scope>
</reference>
<dbReference type="InterPro" id="IPR058669">
    <property type="entry name" value="TPR_IPO7/11-like"/>
</dbReference>
<dbReference type="Gene3D" id="1.25.10.10">
    <property type="entry name" value="Leucine-rich Repeat Variant"/>
    <property type="match status" value="1"/>
</dbReference>
<sequence>MNEAWRDEVLLALNHACSQDPGLIKEAEKKLKAWETEAGFYSLLMFVFKNESLDVKVRWMAILCIKNGVDRYWRKTAPHAISEEEKSYMKQNLILSFDEPVNQVATQVAVLISKIARMELREWPELLPTLLKEVQSEDALHQQRTLLVFNHVIKMLASKRLMSDQRLFRQITADIFGFILQLWQNSTSTLVELYQMKDMRVLASLELSTLTLKVLRKLVVYGFKEFDPSSQPVFLLQAILDKIKIILQYRKDESGNHSLQEKLEKYLILMTKVLIDTQEHHSLSYLPLLQHTLQLCYTYLFTSQGQEDIFQNFALQCCKLMKVIVKCDKYKPPREIKDTTRPEIVQAHQIKMSFFTPTILSEIIKQLVLHYFPLTSEDLESWESEPENFVTEEAGESWRYNLRYCTEVLFLSLLSEFRSTVTPVVTEMITLVQGSPPSEDMTVLLQKDAVYNACGLASYDLFDEVDFDHWFTNQLISELSNTSSRYKVLRRRIVWMTGQWINVKFARQTRPLFYQVVLKLMSAQEDLVVRLTAANALKTAIDDVDFNLEDFFQFLDETFGSLFHLLKCSQDCDTKMHVLNVLSLLIQRIGDKVKPFAASLSQYLPELWQESGDHNMLRCAIVSTMTHLVEGLGVLSRNMYSFLLPLIHLSTDITQPPHVYLMEDGLDLWHNVLVNASCMTPELLQLFVNMPSLLELGSENLRKCFSIIESYVLLDEKEFLQNFSAPVVNACLTMLGNVKPEGGIILSRVVETIVKVSPQRGTEMFAPVLLKICHMILEVEEYTPLLVIYLSIVGEIILHNYPAFVHIVENVAQQLGKQVTDVLGQLLDVWLEKMDSMTRLERRKLTVLALITLLPLNVNNCVTDKFALIVDAAVDVLHEIHRVEDNGTHTDCLLLLGGSSDDEEHSGEETEEHKRKRQLCLSDPIHCCPLWKFVRDKLNECHSIYGHETFQHLMEYLDSAVAAQLGSFINR</sequence>
<dbReference type="InterPro" id="IPR011989">
    <property type="entry name" value="ARM-like"/>
</dbReference>
<dbReference type="SUPFAM" id="SSF48371">
    <property type="entry name" value="ARM repeat"/>
    <property type="match status" value="1"/>
</dbReference>
<accession>A0ABN8M3H7</accession>
<protein>
    <recommendedName>
        <fullName evidence="8">Importin N-terminal domain-containing protein</fullName>
    </recommendedName>
</protein>
<dbReference type="PANTHER" id="PTHR10997:SF7">
    <property type="entry name" value="IMPORTIN-11"/>
    <property type="match status" value="1"/>
</dbReference>
<evidence type="ECO:0000256" key="3">
    <source>
        <dbReference type="ARBA" id="ARBA00007991"/>
    </source>
</evidence>
<name>A0ABN8M3H7_9CNID</name>
<evidence type="ECO:0000259" key="8">
    <source>
        <dbReference type="PROSITE" id="PS50166"/>
    </source>
</evidence>
<dbReference type="Pfam" id="PF08506">
    <property type="entry name" value="Cse1"/>
    <property type="match status" value="1"/>
</dbReference>
<keyword evidence="6" id="KW-0653">Protein transport</keyword>
<evidence type="ECO:0000313" key="9">
    <source>
        <dbReference type="EMBL" id="CAH3022313.1"/>
    </source>
</evidence>
<comment type="subcellular location">
    <subcellularLocation>
        <location evidence="2">Cytoplasm</location>
    </subcellularLocation>
    <subcellularLocation>
        <location evidence="1">Nucleus</location>
    </subcellularLocation>
</comment>
<dbReference type="InterPro" id="IPR016024">
    <property type="entry name" value="ARM-type_fold"/>
</dbReference>
<keyword evidence="10" id="KW-1185">Reference proteome</keyword>
<evidence type="ECO:0000256" key="6">
    <source>
        <dbReference type="ARBA" id="ARBA00022927"/>
    </source>
</evidence>
<keyword evidence="5" id="KW-0963">Cytoplasm</keyword>
<comment type="similarity">
    <text evidence="3">Belongs to the importin beta family.</text>
</comment>
<dbReference type="PANTHER" id="PTHR10997">
    <property type="entry name" value="IMPORTIN-7, 8, 11"/>
    <property type="match status" value="1"/>
</dbReference>
<dbReference type="PROSITE" id="PS50166">
    <property type="entry name" value="IMPORTIN_B_NT"/>
    <property type="match status" value="1"/>
</dbReference>
<comment type="caution">
    <text evidence="9">The sequence shown here is derived from an EMBL/GenBank/DDBJ whole genome shotgun (WGS) entry which is preliminary data.</text>
</comment>
<dbReference type="Pfam" id="PF03810">
    <property type="entry name" value="IBN_N"/>
    <property type="match status" value="1"/>
</dbReference>
<organism evidence="9 10">
    <name type="scientific">Porites evermanni</name>
    <dbReference type="NCBI Taxonomy" id="104178"/>
    <lineage>
        <taxon>Eukaryota</taxon>
        <taxon>Metazoa</taxon>
        <taxon>Cnidaria</taxon>
        <taxon>Anthozoa</taxon>
        <taxon>Hexacorallia</taxon>
        <taxon>Scleractinia</taxon>
        <taxon>Fungiina</taxon>
        <taxon>Poritidae</taxon>
        <taxon>Porites</taxon>
    </lineage>
</organism>
<dbReference type="InterPro" id="IPR013713">
    <property type="entry name" value="XPO2_central"/>
</dbReference>
<dbReference type="InterPro" id="IPR001494">
    <property type="entry name" value="Importin-beta_N"/>
</dbReference>
<keyword evidence="4" id="KW-0813">Transport</keyword>
<evidence type="ECO:0000256" key="1">
    <source>
        <dbReference type="ARBA" id="ARBA00004123"/>
    </source>
</evidence>
<evidence type="ECO:0000256" key="7">
    <source>
        <dbReference type="ARBA" id="ARBA00023242"/>
    </source>
</evidence>
<dbReference type="Pfam" id="PF25758">
    <property type="entry name" value="TPR_IPO11"/>
    <property type="match status" value="1"/>
</dbReference>
<dbReference type="EMBL" id="CALNXI010000214">
    <property type="protein sequence ID" value="CAH3022313.1"/>
    <property type="molecule type" value="Genomic_DNA"/>
</dbReference>
<evidence type="ECO:0000313" key="10">
    <source>
        <dbReference type="Proteomes" id="UP001159427"/>
    </source>
</evidence>
<evidence type="ECO:0000256" key="4">
    <source>
        <dbReference type="ARBA" id="ARBA00022448"/>
    </source>
</evidence>
<feature type="domain" description="Importin N-terminal" evidence="8">
    <location>
        <begin position="27"/>
        <end position="99"/>
    </location>
</feature>
<dbReference type="Proteomes" id="UP001159427">
    <property type="component" value="Unassembled WGS sequence"/>
</dbReference>
<proteinExistence type="inferred from homology"/>
<evidence type="ECO:0000256" key="2">
    <source>
        <dbReference type="ARBA" id="ARBA00004496"/>
    </source>
</evidence>